<dbReference type="SUPFAM" id="SSF89155">
    <property type="entry name" value="TorD-like"/>
    <property type="match status" value="1"/>
</dbReference>
<dbReference type="HOGENOM" id="CLU_000422_13_3_7"/>
<evidence type="ECO:0000256" key="4">
    <source>
        <dbReference type="ARBA" id="ARBA00022723"/>
    </source>
</evidence>
<evidence type="ECO:0000256" key="8">
    <source>
        <dbReference type="ARBA" id="ARBA00023014"/>
    </source>
</evidence>
<name>M1P680_DESSD</name>
<comment type="similarity">
    <text evidence="1">Belongs to the prokaryotic molybdopterin-containing oxidoreductase family.</text>
</comment>
<dbReference type="SMART" id="SM00926">
    <property type="entry name" value="Molybdop_Fe4S4"/>
    <property type="match status" value="1"/>
</dbReference>
<dbReference type="Pfam" id="PF04879">
    <property type="entry name" value="Molybdop_Fe4S4"/>
    <property type="match status" value="1"/>
</dbReference>
<dbReference type="EMBL" id="CP003985">
    <property type="protein sequence ID" value="AGF77202.1"/>
    <property type="molecule type" value="Genomic_DNA"/>
</dbReference>
<organism evidence="10 11">
    <name type="scientific">Desulfocapsa sulfexigens (strain DSM 10523 / SB164P1)</name>
    <dbReference type="NCBI Taxonomy" id="1167006"/>
    <lineage>
        <taxon>Bacteria</taxon>
        <taxon>Pseudomonadati</taxon>
        <taxon>Thermodesulfobacteriota</taxon>
        <taxon>Desulfobulbia</taxon>
        <taxon>Desulfobulbales</taxon>
        <taxon>Desulfocapsaceae</taxon>
        <taxon>Desulfocapsa</taxon>
    </lineage>
</organism>
<dbReference type="OrthoDB" id="9803192at2"/>
<dbReference type="Gene3D" id="3.30.2070.10">
    <property type="entry name" value="Formate dehydrogenase/DMSO reductase"/>
    <property type="match status" value="1"/>
</dbReference>
<protein>
    <submittedName>
        <fullName evidence="10">Anaerobic dehydrogenase, typically selenocysteine-containing</fullName>
    </submittedName>
</protein>
<evidence type="ECO:0000256" key="3">
    <source>
        <dbReference type="ARBA" id="ARBA00022505"/>
    </source>
</evidence>
<dbReference type="AlphaFoldDB" id="M1P680"/>
<dbReference type="KEGG" id="dsf:UWK_00621"/>
<dbReference type="Pfam" id="PF01568">
    <property type="entry name" value="Molydop_binding"/>
    <property type="match status" value="1"/>
</dbReference>
<dbReference type="InterPro" id="IPR006963">
    <property type="entry name" value="Mopterin_OxRdtase_4Fe-4S_dom"/>
</dbReference>
<dbReference type="eggNOG" id="COG0243">
    <property type="taxonomic scope" value="Bacteria"/>
</dbReference>
<dbReference type="InterPro" id="IPR036411">
    <property type="entry name" value="TorD-like_sf"/>
</dbReference>
<dbReference type="InterPro" id="IPR020945">
    <property type="entry name" value="DMSO/NO3_reduct_chaperone"/>
</dbReference>
<keyword evidence="2" id="KW-0004">4Fe-4S</keyword>
<keyword evidence="7" id="KW-0408">Iron</keyword>
<keyword evidence="8" id="KW-0411">Iron-sulfur</keyword>
<evidence type="ECO:0000256" key="7">
    <source>
        <dbReference type="ARBA" id="ARBA00023004"/>
    </source>
</evidence>
<dbReference type="Proteomes" id="UP000011721">
    <property type="component" value="Chromosome"/>
</dbReference>
<dbReference type="InterPro" id="IPR009010">
    <property type="entry name" value="Asp_de-COase-like_dom_sf"/>
</dbReference>
<dbReference type="Gene3D" id="3.40.228.10">
    <property type="entry name" value="Dimethylsulfoxide Reductase, domain 2"/>
    <property type="match status" value="1"/>
</dbReference>
<dbReference type="PANTHER" id="PTHR43742:SF9">
    <property type="entry name" value="TETRATHIONATE REDUCTASE SUBUNIT A"/>
    <property type="match status" value="1"/>
</dbReference>
<dbReference type="GO" id="GO:0046872">
    <property type="term" value="F:metal ion binding"/>
    <property type="evidence" value="ECO:0007669"/>
    <property type="project" value="UniProtKB-KW"/>
</dbReference>
<dbReference type="PANTHER" id="PTHR43742">
    <property type="entry name" value="TRIMETHYLAMINE-N-OXIDE REDUCTASE"/>
    <property type="match status" value="1"/>
</dbReference>
<evidence type="ECO:0000256" key="6">
    <source>
        <dbReference type="ARBA" id="ARBA00023002"/>
    </source>
</evidence>
<keyword evidence="11" id="KW-1185">Reference proteome</keyword>
<dbReference type="InterPro" id="IPR050612">
    <property type="entry name" value="Prok_Mopterin_Oxidored"/>
</dbReference>
<dbReference type="Gene3D" id="2.40.40.20">
    <property type="match status" value="1"/>
</dbReference>
<accession>M1P680</accession>
<dbReference type="GO" id="GO:0016491">
    <property type="term" value="F:oxidoreductase activity"/>
    <property type="evidence" value="ECO:0007669"/>
    <property type="project" value="UniProtKB-KW"/>
</dbReference>
<dbReference type="InterPro" id="IPR006657">
    <property type="entry name" value="MoPterin_dinucl-bd_dom"/>
</dbReference>
<evidence type="ECO:0000256" key="2">
    <source>
        <dbReference type="ARBA" id="ARBA00022485"/>
    </source>
</evidence>
<dbReference type="InterPro" id="IPR006656">
    <property type="entry name" value="Mopterin_OxRdtase"/>
</dbReference>
<dbReference type="GO" id="GO:0043546">
    <property type="term" value="F:molybdopterin cofactor binding"/>
    <property type="evidence" value="ECO:0007669"/>
    <property type="project" value="InterPro"/>
</dbReference>
<dbReference type="eggNOG" id="COG3381">
    <property type="taxonomic scope" value="Bacteria"/>
</dbReference>
<dbReference type="Pfam" id="PF02613">
    <property type="entry name" value="Nitrate_red_del"/>
    <property type="match status" value="1"/>
</dbReference>
<dbReference type="Gene3D" id="2.20.25.90">
    <property type="entry name" value="ADC-like domains"/>
    <property type="match status" value="1"/>
</dbReference>
<evidence type="ECO:0000313" key="11">
    <source>
        <dbReference type="Proteomes" id="UP000011721"/>
    </source>
</evidence>
<proteinExistence type="inferred from homology"/>
<evidence type="ECO:0000313" key="10">
    <source>
        <dbReference type="EMBL" id="AGF77202.1"/>
    </source>
</evidence>
<evidence type="ECO:0000256" key="5">
    <source>
        <dbReference type="ARBA" id="ARBA00022729"/>
    </source>
</evidence>
<keyword evidence="3" id="KW-0500">Molybdenum</keyword>
<feature type="domain" description="4Fe-4S Mo/W bis-MGD-type" evidence="9">
    <location>
        <begin position="253"/>
        <end position="309"/>
    </location>
</feature>
<dbReference type="SUPFAM" id="SSF50692">
    <property type="entry name" value="ADC-like"/>
    <property type="match status" value="1"/>
</dbReference>
<keyword evidence="5" id="KW-0732">Signal</keyword>
<dbReference type="Gene3D" id="3.40.50.740">
    <property type="match status" value="1"/>
</dbReference>
<dbReference type="PROSITE" id="PS51669">
    <property type="entry name" value="4FE4S_MOW_BIS_MGD"/>
    <property type="match status" value="1"/>
</dbReference>
<keyword evidence="6" id="KW-0560">Oxidoreductase</keyword>
<dbReference type="STRING" id="1167006.UWK_00621"/>
<dbReference type="RefSeq" id="WP_015402900.1">
    <property type="nucleotide sequence ID" value="NC_020304.1"/>
</dbReference>
<evidence type="ECO:0000259" key="9">
    <source>
        <dbReference type="PROSITE" id="PS51669"/>
    </source>
</evidence>
<dbReference type="GO" id="GO:0051539">
    <property type="term" value="F:4 iron, 4 sulfur cluster binding"/>
    <property type="evidence" value="ECO:0007669"/>
    <property type="project" value="UniProtKB-KW"/>
</dbReference>
<reference evidence="11" key="1">
    <citation type="journal article" date="2013" name="Stand. Genomic Sci.">
        <title>Complete genome sequence of Desulfocapsa sulfexigens, a marine deltaproteobacterium specialized in disproportionating inorganic sulfur compounds.</title>
        <authorList>
            <person name="Finster K.W."/>
            <person name="Kjeldsen K.U."/>
            <person name="Kube M."/>
            <person name="Reinhardt R."/>
            <person name="Mussmann M."/>
            <person name="Amann R."/>
            <person name="Schreiber L."/>
        </authorList>
    </citation>
    <scope>NUCLEOTIDE SEQUENCE [LARGE SCALE GENOMIC DNA]</scope>
    <source>
        <strain evidence="11">DSM 10523 / SB164P1</strain>
    </source>
</reference>
<keyword evidence="4" id="KW-0479">Metal-binding</keyword>
<dbReference type="SUPFAM" id="SSF53706">
    <property type="entry name" value="Formate dehydrogenase/DMSO reductase, domains 1-3"/>
    <property type="match status" value="1"/>
</dbReference>
<dbReference type="Gene3D" id="1.10.3480.10">
    <property type="entry name" value="TorD-like"/>
    <property type="match status" value="1"/>
</dbReference>
<evidence type="ECO:0000256" key="1">
    <source>
        <dbReference type="ARBA" id="ARBA00010312"/>
    </source>
</evidence>
<gene>
    <name evidence="10" type="ordered locus">UWK_00621</name>
</gene>
<sequence>MDIKATNLARAKIYQFLSTLYRDEVPLWLIEKMGGGAFLGQIKKLQEVCTIQDFCSGLGRMRGTLESSSAEEVFNELRYEYADLFLNAGNNPAFPYESCYSTREPLVMQEPVVKMREALNAAGLHKNKDFLDLDDHIAAELEFMRHFAEQAAYKGVKQEPEFDFLRNHLMSWVVEFSAVLTSAAKTEFYRGLAEITMSFLFNERMFSFAMLSQQATDESYGFILEHMSQAIAALELGDEYVTLEEGTVAPEKLKSVKSHCFICLGLCGQEVRVKDNIITGCKGLPGDPKGGGRLCIKGANAHHNTYSAYRLKSPLIKENGRFRKASWEEALDRTVENLKRIDPTEVGFHRGNDFNNWCHEAVMAAYGTPNKVTHRQMCDNPARMANEKNFSEKRPWIDYENSEFIMLFGINELATSAGQRKVADLKKAVKRGAKLVVVDPRRSETANIASEWIAIKPGTDGAMAMAMCYVLVKEDLYNKDFVENWTYGFEAFRKRLMGEEDGIVRTPEWAAEICGISAGTITRLAHEFAIAAPAVGTNSWTGVTQAPNTLHATQALIAMNGLMGTFDAPGGPSLIRKKKLASAWSDDQPKPPNNAPKTKLDKGHLWSGWIPAYFEKDVDEGKLKAMLCYFGNPVMSCGSEPSVKRAIEKLEFSCSIDCYMSNTTELCDVVLPDCTYLEQSRVVADWMYESFISLFQRAIKPMYDSKSVVSIFQEIAKRLGYGEYFPWKNEDEFLENQLSNQPITLEELRKVGYHITDGHEYYKYKEWGSMNPPAGYGSSGNTKTGKYNFMNPLAEENGVDGLPDYKDPWEDWPELQPDEEFPMITGFFRVLEHEHTSTFWNVSLMKACGSNPVWINYVDAKELGIANGDAVKITSPWASVEAVANVTWGIRQGVLAAAGGFGHKYGLEGDPKYPQYKGFNTNMLLRPNTTCKWTATPPLKYIKTKIEKI</sequence>
<dbReference type="Pfam" id="PF00384">
    <property type="entry name" value="Molybdopterin"/>
    <property type="match status" value="1"/>
</dbReference>